<dbReference type="EMBL" id="JAXQNO010000024">
    <property type="protein sequence ID" value="KAK4763163.1"/>
    <property type="molecule type" value="Genomic_DNA"/>
</dbReference>
<dbReference type="Gene3D" id="3.30.890.10">
    <property type="entry name" value="Methyl-cpg-binding Protein 2, Chain A"/>
    <property type="match status" value="1"/>
</dbReference>
<feature type="compositionally biased region" description="Basic and acidic residues" evidence="6">
    <location>
        <begin position="219"/>
        <end position="245"/>
    </location>
</feature>
<dbReference type="Proteomes" id="UP001346149">
    <property type="component" value="Unassembled WGS sequence"/>
</dbReference>
<dbReference type="InterPro" id="IPR039622">
    <property type="entry name" value="MBD10/11"/>
</dbReference>
<dbReference type="Pfam" id="PF01429">
    <property type="entry name" value="MBD"/>
    <property type="match status" value="1"/>
</dbReference>
<feature type="compositionally biased region" description="Basic and acidic residues" evidence="6">
    <location>
        <begin position="114"/>
        <end position="139"/>
    </location>
</feature>
<keyword evidence="3" id="KW-0238">DNA-binding</keyword>
<proteinExistence type="predicted"/>
<reference evidence="8 9" key="1">
    <citation type="journal article" date="2023" name="Hortic Res">
        <title>Pangenome of water caltrop reveals structural variations and asymmetric subgenome divergence after allopolyploidization.</title>
        <authorList>
            <person name="Zhang X."/>
            <person name="Chen Y."/>
            <person name="Wang L."/>
            <person name="Yuan Y."/>
            <person name="Fang M."/>
            <person name="Shi L."/>
            <person name="Lu R."/>
            <person name="Comes H.P."/>
            <person name="Ma Y."/>
            <person name="Chen Y."/>
            <person name="Huang G."/>
            <person name="Zhou Y."/>
            <person name="Zheng Z."/>
            <person name="Qiu Y."/>
        </authorList>
    </citation>
    <scope>NUCLEOTIDE SEQUENCE [LARGE SCALE GENOMIC DNA]</scope>
    <source>
        <strain evidence="8">F231</strain>
    </source>
</reference>
<evidence type="ECO:0000256" key="5">
    <source>
        <dbReference type="ARBA" id="ARBA00023242"/>
    </source>
</evidence>
<comment type="caution">
    <text evidence="8">The sequence shown here is derived from an EMBL/GenBank/DDBJ whole genome shotgun (WGS) entry which is preliminary data.</text>
</comment>
<evidence type="ECO:0000256" key="6">
    <source>
        <dbReference type="SAM" id="MobiDB-lite"/>
    </source>
</evidence>
<evidence type="ECO:0000256" key="3">
    <source>
        <dbReference type="ARBA" id="ARBA00023125"/>
    </source>
</evidence>
<dbReference type="SUPFAM" id="SSF54171">
    <property type="entry name" value="DNA-binding domain"/>
    <property type="match status" value="1"/>
</dbReference>
<dbReference type="InterPro" id="IPR001739">
    <property type="entry name" value="Methyl_CpG_DNA-bd"/>
</dbReference>
<dbReference type="PANTHER" id="PTHR33729:SF6">
    <property type="entry name" value="METHYL-CPG-BINDING DOMAIN-CONTAINING PROTEIN 11"/>
    <property type="match status" value="1"/>
</dbReference>
<keyword evidence="2" id="KW-0805">Transcription regulation</keyword>
<protein>
    <recommendedName>
        <fullName evidence="7">MBD domain-containing protein</fullName>
    </recommendedName>
</protein>
<comment type="subcellular location">
    <subcellularLocation>
        <location evidence="1">Nucleus</location>
    </subcellularLocation>
</comment>
<feature type="compositionally biased region" description="Basic and acidic residues" evidence="6">
    <location>
        <begin position="302"/>
        <end position="333"/>
    </location>
</feature>
<evidence type="ECO:0000256" key="1">
    <source>
        <dbReference type="ARBA" id="ARBA00004123"/>
    </source>
</evidence>
<accession>A0AAN7KEX6</accession>
<feature type="compositionally biased region" description="Basic and acidic residues" evidence="6">
    <location>
        <begin position="78"/>
        <end position="90"/>
    </location>
</feature>
<feature type="compositionally biased region" description="Basic and acidic residues" evidence="6">
    <location>
        <begin position="269"/>
        <end position="290"/>
    </location>
</feature>
<feature type="compositionally biased region" description="Basic and acidic residues" evidence="6">
    <location>
        <begin position="149"/>
        <end position="182"/>
    </location>
</feature>
<keyword evidence="4" id="KW-0804">Transcription</keyword>
<gene>
    <name evidence="8" type="ORF">SAY86_008931</name>
</gene>
<dbReference type="GO" id="GO:0003677">
    <property type="term" value="F:DNA binding"/>
    <property type="evidence" value="ECO:0007669"/>
    <property type="project" value="UniProtKB-KW"/>
</dbReference>
<evidence type="ECO:0000256" key="4">
    <source>
        <dbReference type="ARBA" id="ARBA00023163"/>
    </source>
</evidence>
<feature type="domain" description="MBD" evidence="7">
    <location>
        <begin position="8"/>
        <end position="78"/>
    </location>
</feature>
<keyword evidence="5" id="KW-0539">Nucleus</keyword>
<dbReference type="GO" id="GO:0005634">
    <property type="term" value="C:nucleus"/>
    <property type="evidence" value="ECO:0007669"/>
    <property type="project" value="UniProtKB-SubCell"/>
</dbReference>
<dbReference type="PROSITE" id="PS50982">
    <property type="entry name" value="MBD"/>
    <property type="match status" value="1"/>
</dbReference>
<dbReference type="InterPro" id="IPR016177">
    <property type="entry name" value="DNA-bd_dom_sf"/>
</dbReference>
<organism evidence="8 9">
    <name type="scientific">Trapa natans</name>
    <name type="common">Water chestnut</name>
    <dbReference type="NCBI Taxonomy" id="22666"/>
    <lineage>
        <taxon>Eukaryota</taxon>
        <taxon>Viridiplantae</taxon>
        <taxon>Streptophyta</taxon>
        <taxon>Embryophyta</taxon>
        <taxon>Tracheophyta</taxon>
        <taxon>Spermatophyta</taxon>
        <taxon>Magnoliopsida</taxon>
        <taxon>eudicotyledons</taxon>
        <taxon>Gunneridae</taxon>
        <taxon>Pentapetalae</taxon>
        <taxon>rosids</taxon>
        <taxon>malvids</taxon>
        <taxon>Myrtales</taxon>
        <taxon>Lythraceae</taxon>
        <taxon>Trapa</taxon>
    </lineage>
</organism>
<feature type="compositionally biased region" description="Acidic residues" evidence="6">
    <location>
        <begin position="246"/>
        <end position="268"/>
    </location>
</feature>
<feature type="compositionally biased region" description="Acidic residues" evidence="6">
    <location>
        <begin position="183"/>
        <end position="215"/>
    </location>
</feature>
<dbReference type="AlphaFoldDB" id="A0AAN7KEX6"/>
<feature type="compositionally biased region" description="Basic residues" evidence="6">
    <location>
        <begin position="102"/>
        <end position="113"/>
    </location>
</feature>
<feature type="region of interest" description="Disordered" evidence="6">
    <location>
        <begin position="66"/>
        <end position="357"/>
    </location>
</feature>
<evidence type="ECO:0000259" key="7">
    <source>
        <dbReference type="PROSITE" id="PS50982"/>
    </source>
</evidence>
<evidence type="ECO:0000256" key="2">
    <source>
        <dbReference type="ARBA" id="ARBA00023015"/>
    </source>
</evidence>
<evidence type="ECO:0000313" key="8">
    <source>
        <dbReference type="EMBL" id="KAK4763163.1"/>
    </source>
</evidence>
<sequence>MVSSMERDDEVVSLELPAPPGWTKKYVLKKSGTPKKNEIIFTSPTGEEINNRRSLDQYLRSHPGGPAVSEFDWSTGEAPRRSARISERTRVALPAEFETPTKRRRTSITKKEKKMSEKTEEIDMKDAPTTEGENPKVEEEKVEEASQGGDEKIDKGAKVEKEEKTEENEKPKEDDVTGKVEEPLIEEEKVDDGVGEENQPEQIQEDQKEENDESSAPEHMTEPEAEEALHGVDEKIDKEAKVENEEKTEENEKLEEEDETGNVEEPQIEGDKVDDRVGEENQPEQIKEDQKEENDESSAPEHVPEPEPETKPESEIKDKVVTNANEEQKDSSRTYEVSQNVEGEAIDNRNHGEEVKV</sequence>
<name>A0AAN7KEX6_TRANT</name>
<feature type="compositionally biased region" description="Basic and acidic residues" evidence="6">
    <location>
        <begin position="346"/>
        <end position="357"/>
    </location>
</feature>
<evidence type="ECO:0000313" key="9">
    <source>
        <dbReference type="Proteomes" id="UP001346149"/>
    </source>
</evidence>
<keyword evidence="9" id="KW-1185">Reference proteome</keyword>
<dbReference type="PANTHER" id="PTHR33729">
    <property type="entry name" value="METHYL-CPG BINDING DOMAIN CONTAINING PROTEIN, EXPRESSED"/>
    <property type="match status" value="1"/>
</dbReference>